<name>A0A2U8FVA6_9BURK</name>
<dbReference type="KEGG" id="aon:DEH84_17120"/>
<dbReference type="Gene3D" id="3.30.450.20">
    <property type="entry name" value="PAS domain"/>
    <property type="match status" value="4"/>
</dbReference>
<dbReference type="Gene3D" id="3.20.20.450">
    <property type="entry name" value="EAL domain"/>
    <property type="match status" value="1"/>
</dbReference>
<dbReference type="CDD" id="cd00130">
    <property type="entry name" value="PAS"/>
    <property type="match status" value="4"/>
</dbReference>
<dbReference type="PANTHER" id="PTHR44757:SF4">
    <property type="entry name" value="DIGUANYLATE CYCLASE DGCE-RELATED"/>
    <property type="match status" value="1"/>
</dbReference>
<dbReference type="NCBIfam" id="TIGR00254">
    <property type="entry name" value="GGDEF"/>
    <property type="match status" value="1"/>
</dbReference>
<dbReference type="InterPro" id="IPR001633">
    <property type="entry name" value="EAL_dom"/>
</dbReference>
<dbReference type="Proteomes" id="UP000244892">
    <property type="component" value="Chromosome"/>
</dbReference>
<dbReference type="NCBIfam" id="TIGR00229">
    <property type="entry name" value="sensory_box"/>
    <property type="match status" value="4"/>
</dbReference>
<feature type="domain" description="PAS" evidence="1">
    <location>
        <begin position="564"/>
        <end position="623"/>
    </location>
</feature>
<dbReference type="PROSITE" id="PS50887">
    <property type="entry name" value="GGDEF"/>
    <property type="match status" value="1"/>
</dbReference>
<dbReference type="Pfam" id="PF01590">
    <property type="entry name" value="GAF"/>
    <property type="match status" value="1"/>
</dbReference>
<dbReference type="AlphaFoldDB" id="A0A2U8FVA6"/>
<dbReference type="InterPro" id="IPR000700">
    <property type="entry name" value="PAS-assoc_C"/>
</dbReference>
<dbReference type="Gene3D" id="2.10.70.100">
    <property type="match status" value="1"/>
</dbReference>
<organism evidence="5 6">
    <name type="scientific">Aquabacterium olei</name>
    <dbReference type="NCBI Taxonomy" id="1296669"/>
    <lineage>
        <taxon>Bacteria</taxon>
        <taxon>Pseudomonadati</taxon>
        <taxon>Pseudomonadota</taxon>
        <taxon>Betaproteobacteria</taxon>
        <taxon>Burkholderiales</taxon>
        <taxon>Aquabacterium</taxon>
    </lineage>
</organism>
<dbReference type="PROSITE" id="PS50883">
    <property type="entry name" value="EAL"/>
    <property type="match status" value="1"/>
</dbReference>
<evidence type="ECO:0000313" key="6">
    <source>
        <dbReference type="Proteomes" id="UP000244892"/>
    </source>
</evidence>
<evidence type="ECO:0000259" key="4">
    <source>
        <dbReference type="PROSITE" id="PS50887"/>
    </source>
</evidence>
<feature type="domain" description="PAS" evidence="1">
    <location>
        <begin position="184"/>
        <end position="254"/>
    </location>
</feature>
<gene>
    <name evidence="5" type="ORF">DEH84_17120</name>
</gene>
<dbReference type="Pfam" id="PF00990">
    <property type="entry name" value="GGDEF"/>
    <property type="match status" value="1"/>
</dbReference>
<dbReference type="InterPro" id="IPR013655">
    <property type="entry name" value="PAS_fold_3"/>
</dbReference>
<feature type="domain" description="GGDEF" evidence="4">
    <location>
        <begin position="726"/>
        <end position="859"/>
    </location>
</feature>
<dbReference type="OrthoDB" id="9813903at2"/>
<keyword evidence="6" id="KW-1185">Reference proteome</keyword>
<dbReference type="InterPro" id="IPR043128">
    <property type="entry name" value="Rev_trsase/Diguanyl_cyclase"/>
</dbReference>
<evidence type="ECO:0000259" key="2">
    <source>
        <dbReference type="PROSITE" id="PS50113"/>
    </source>
</evidence>
<dbReference type="SUPFAM" id="SSF141868">
    <property type="entry name" value="EAL domain-like"/>
    <property type="match status" value="1"/>
</dbReference>
<evidence type="ECO:0000259" key="3">
    <source>
        <dbReference type="PROSITE" id="PS50883"/>
    </source>
</evidence>
<dbReference type="Pfam" id="PF08448">
    <property type="entry name" value="PAS_4"/>
    <property type="match status" value="2"/>
</dbReference>
<proteinExistence type="predicted"/>
<dbReference type="InterPro" id="IPR003018">
    <property type="entry name" value="GAF"/>
</dbReference>
<dbReference type="GO" id="GO:0003824">
    <property type="term" value="F:catalytic activity"/>
    <property type="evidence" value="ECO:0007669"/>
    <property type="project" value="UniProtKB-ARBA"/>
</dbReference>
<dbReference type="SUPFAM" id="SSF55781">
    <property type="entry name" value="GAF domain-like"/>
    <property type="match status" value="1"/>
</dbReference>
<dbReference type="CDD" id="cd01948">
    <property type="entry name" value="EAL"/>
    <property type="match status" value="1"/>
</dbReference>
<dbReference type="Pfam" id="PF13426">
    <property type="entry name" value="PAS_9"/>
    <property type="match status" value="1"/>
</dbReference>
<dbReference type="RefSeq" id="WP_109038069.1">
    <property type="nucleotide sequence ID" value="NZ_CP029210.1"/>
</dbReference>
<dbReference type="InterPro" id="IPR035919">
    <property type="entry name" value="EAL_sf"/>
</dbReference>
<dbReference type="SUPFAM" id="SSF55073">
    <property type="entry name" value="Nucleotide cyclase"/>
    <property type="match status" value="1"/>
</dbReference>
<feature type="domain" description="PAC" evidence="2">
    <location>
        <begin position="642"/>
        <end position="694"/>
    </location>
</feature>
<feature type="domain" description="PAC" evidence="2">
    <location>
        <begin position="257"/>
        <end position="309"/>
    </location>
</feature>
<dbReference type="CDD" id="cd01949">
    <property type="entry name" value="GGDEF"/>
    <property type="match status" value="1"/>
</dbReference>
<dbReference type="SUPFAM" id="SSF55785">
    <property type="entry name" value="PYP-like sensor domain (PAS domain)"/>
    <property type="match status" value="4"/>
</dbReference>
<dbReference type="InterPro" id="IPR052155">
    <property type="entry name" value="Biofilm_reg_signaling"/>
</dbReference>
<dbReference type="InterPro" id="IPR013656">
    <property type="entry name" value="PAS_4"/>
</dbReference>
<feature type="domain" description="PAC" evidence="2">
    <location>
        <begin position="383"/>
        <end position="435"/>
    </location>
</feature>
<dbReference type="SMART" id="SM00091">
    <property type="entry name" value="PAS"/>
    <property type="match status" value="4"/>
</dbReference>
<dbReference type="PROSITE" id="PS50112">
    <property type="entry name" value="PAS"/>
    <property type="match status" value="4"/>
</dbReference>
<feature type="domain" description="PAC" evidence="2">
    <location>
        <begin position="511"/>
        <end position="563"/>
    </location>
</feature>
<dbReference type="Pfam" id="PF00563">
    <property type="entry name" value="EAL"/>
    <property type="match status" value="1"/>
</dbReference>
<dbReference type="SMART" id="SM00267">
    <property type="entry name" value="GGDEF"/>
    <property type="match status" value="1"/>
</dbReference>
<feature type="domain" description="PAS" evidence="1">
    <location>
        <begin position="436"/>
        <end position="508"/>
    </location>
</feature>
<dbReference type="SMART" id="SM00065">
    <property type="entry name" value="GAF"/>
    <property type="match status" value="1"/>
</dbReference>
<dbReference type="FunFam" id="3.30.70.270:FF:000001">
    <property type="entry name" value="Diguanylate cyclase domain protein"/>
    <property type="match status" value="1"/>
</dbReference>
<dbReference type="InterPro" id="IPR001610">
    <property type="entry name" value="PAC"/>
</dbReference>
<dbReference type="SMART" id="SM00052">
    <property type="entry name" value="EAL"/>
    <property type="match status" value="1"/>
</dbReference>
<dbReference type="InterPro" id="IPR000160">
    <property type="entry name" value="GGDEF_dom"/>
</dbReference>
<dbReference type="SMART" id="SM00086">
    <property type="entry name" value="PAC"/>
    <property type="match status" value="4"/>
</dbReference>
<evidence type="ECO:0000259" key="1">
    <source>
        <dbReference type="PROSITE" id="PS50112"/>
    </source>
</evidence>
<reference evidence="5 6" key="1">
    <citation type="submission" date="2018-05" db="EMBL/GenBank/DDBJ databases">
        <title>complete genome sequence of Aquabacterium olei NBRC 110486.</title>
        <authorList>
            <person name="Tang B."/>
            <person name="Chang J."/>
            <person name="Zhang L."/>
            <person name="Yang H."/>
        </authorList>
    </citation>
    <scope>NUCLEOTIDE SEQUENCE [LARGE SCALE GENOMIC DNA]</scope>
    <source>
        <strain evidence="5 6">NBRC 110486</strain>
    </source>
</reference>
<dbReference type="PANTHER" id="PTHR44757">
    <property type="entry name" value="DIGUANYLATE CYCLASE DGCP"/>
    <property type="match status" value="1"/>
</dbReference>
<accession>A0A2U8FVA6</accession>
<dbReference type="InterPro" id="IPR000014">
    <property type="entry name" value="PAS"/>
</dbReference>
<sequence length="1128" mass="126679">MTCPAPLPPDEAHRLARLKALAVLDTAPEPVFDALTRLASQVCGVPIALVSLIDAERQWFKSATGLEGVSETPRDVAFCAHAILGSDVLEVNDARQDPRFERNPLVCDDPHIRFYAGAPIALDDGTRIGTLCVIDREPRELNAHQRAMLRELADAAAAALAMRGQAIEQTLQAKSRYEDELREREHRYRMLVEDQSELISLMDPDGTLRFVNGAYARFLGVEAEALVGRSIYDLIAPEDCSGVRQHLAALCEQGEVWDGENRMQGHDGRLHWFGWTNRVRRDAEGRVLCIHSVGRDVTAYRAAAEALRQSEARLRTLYERTPAMLCSMDAANRILTVSDTWLDKMGYARDEVVGRPVDALMAPGMAPTRAHARAELERHGRCLDMPYRLLRKDGSVLETLMSAILERDDHDQHVRTVTILEDVTRRRAVEAELKAHQERLRVATQANGIGIWEFDIAADRLMWSDEMFGIFGCPRETFSGKLDDWRRCIHPDDRAHSAQVFAEALAGRRTLDYDFRVQHPDGTMRSVYARATIFRDDHGQAVRVVGTNYDITERKRMERELAEKHELLRVTLLSIGDAVITTDAQGRVQWLNPVAERMTAWSTEAARGLPLAEVFQIVDEHSRLPAPCPVTRCLSDHHAIPLCRHTQLLSRNGSEYGIEESAAPIRDDQGTVLGVVLVFHDVTEQRRMGREMRFRATHDELTGLINRGEFERRLTHTLEKAHADRTHHAMMYIDLDQFKLVNDACGHAMGDQLLCQVTTLLQGCVRSRDTLARLGGDEFGVILEHCTVEQAQRVAQQICDAMEDFRFTHEGRRFRIGTSIGLVPVDARWANASLVLQAADTACYAAKEAGRNRVHAWYDTDQMLKARQGEMQWASRLEQAIDEDRFVLYAQRIAPLGQHAAHEGLHAELLIRLRDDDGKLIPPGAFLPAAERFHMASRIDRWVLRHAFRVLEAHEGDLGHVATLTVNLSGQSIGDKAFHRFVAELVSRTRIDVRKLCLEITETAAITNLADATVFIDEMRRLGVRIALDDFGAGSSSFGYLKSLAVDYLKIDGQFIKTLTSNALDHAAVRCFRDVAQVLGIRTIAEFVEDEATVTELRRIGVDYAQGYLVHRPEPLETALGLHAPQTA</sequence>
<dbReference type="EMBL" id="CP029210">
    <property type="protein sequence ID" value="AWI54950.1"/>
    <property type="molecule type" value="Genomic_DNA"/>
</dbReference>
<dbReference type="PROSITE" id="PS50113">
    <property type="entry name" value="PAC"/>
    <property type="match status" value="4"/>
</dbReference>
<evidence type="ECO:0000313" key="5">
    <source>
        <dbReference type="EMBL" id="AWI54950.1"/>
    </source>
</evidence>
<dbReference type="Pfam" id="PF08447">
    <property type="entry name" value="PAS_3"/>
    <property type="match status" value="1"/>
</dbReference>
<protein>
    <submittedName>
        <fullName evidence="5">Bifunctional diguanylate cyclase/phosphodiesterase</fullName>
    </submittedName>
</protein>
<feature type="domain" description="PAS" evidence="1">
    <location>
        <begin position="310"/>
        <end position="363"/>
    </location>
</feature>
<dbReference type="Gene3D" id="3.30.70.270">
    <property type="match status" value="1"/>
</dbReference>
<dbReference type="Gene3D" id="3.30.450.40">
    <property type="match status" value="1"/>
</dbReference>
<dbReference type="InterPro" id="IPR035965">
    <property type="entry name" value="PAS-like_dom_sf"/>
</dbReference>
<feature type="domain" description="EAL" evidence="3">
    <location>
        <begin position="870"/>
        <end position="1127"/>
    </location>
</feature>
<dbReference type="InterPro" id="IPR029787">
    <property type="entry name" value="Nucleotide_cyclase"/>
</dbReference>
<dbReference type="InterPro" id="IPR029016">
    <property type="entry name" value="GAF-like_dom_sf"/>
</dbReference>